<dbReference type="AlphaFoldDB" id="W9RMI0"/>
<proteinExistence type="predicted"/>
<feature type="chain" id="PRO_5004928484" evidence="1">
    <location>
        <begin position="25"/>
        <end position="75"/>
    </location>
</feature>
<accession>W9RMI0</accession>
<reference evidence="3" key="1">
    <citation type="submission" date="2013-01" db="EMBL/GenBank/DDBJ databases">
        <title>Draft Genome Sequence of a Mulberry Tree, Morus notabilis C.K. Schneid.</title>
        <authorList>
            <person name="He N."/>
            <person name="Zhao S."/>
        </authorList>
    </citation>
    <scope>NUCLEOTIDE SEQUENCE</scope>
</reference>
<organism evidence="2 3">
    <name type="scientific">Morus notabilis</name>
    <dbReference type="NCBI Taxonomy" id="981085"/>
    <lineage>
        <taxon>Eukaryota</taxon>
        <taxon>Viridiplantae</taxon>
        <taxon>Streptophyta</taxon>
        <taxon>Embryophyta</taxon>
        <taxon>Tracheophyta</taxon>
        <taxon>Spermatophyta</taxon>
        <taxon>Magnoliopsida</taxon>
        <taxon>eudicotyledons</taxon>
        <taxon>Gunneridae</taxon>
        <taxon>Pentapetalae</taxon>
        <taxon>rosids</taxon>
        <taxon>fabids</taxon>
        <taxon>Rosales</taxon>
        <taxon>Moraceae</taxon>
        <taxon>Moreae</taxon>
        <taxon>Morus</taxon>
    </lineage>
</organism>
<dbReference type="Proteomes" id="UP000030645">
    <property type="component" value="Unassembled WGS sequence"/>
</dbReference>
<evidence type="ECO:0000256" key="1">
    <source>
        <dbReference type="SAM" id="SignalP"/>
    </source>
</evidence>
<protein>
    <submittedName>
        <fullName evidence="2">Uncharacterized protein</fullName>
    </submittedName>
</protein>
<keyword evidence="1" id="KW-0732">Signal</keyword>
<name>W9RMI0_9ROSA</name>
<keyword evidence="3" id="KW-1185">Reference proteome</keyword>
<feature type="signal peptide" evidence="1">
    <location>
        <begin position="1"/>
        <end position="24"/>
    </location>
</feature>
<sequence>MCCPKLLLCLLLVLVSFPCHETRSSLGSIPFLNKAKHKVMMENVKQVLKDSVKRQVGMHFKPQRQCPGGPDPRHH</sequence>
<dbReference type="EMBL" id="KE344395">
    <property type="protein sequence ID" value="EXB60478.1"/>
    <property type="molecule type" value="Genomic_DNA"/>
</dbReference>
<evidence type="ECO:0000313" key="2">
    <source>
        <dbReference type="EMBL" id="EXB60478.1"/>
    </source>
</evidence>
<evidence type="ECO:0000313" key="3">
    <source>
        <dbReference type="Proteomes" id="UP000030645"/>
    </source>
</evidence>
<gene>
    <name evidence="2" type="ORF">L484_014933</name>
</gene>